<keyword evidence="1" id="KW-0472">Membrane</keyword>
<evidence type="ECO:0000256" key="1">
    <source>
        <dbReference type="SAM" id="Phobius"/>
    </source>
</evidence>
<dbReference type="GO" id="GO:1902201">
    <property type="term" value="P:negative regulation of bacterial-type flagellum-dependent cell motility"/>
    <property type="evidence" value="ECO:0007669"/>
    <property type="project" value="TreeGrafter"/>
</dbReference>
<dbReference type="PANTHER" id="PTHR45138:SF9">
    <property type="entry name" value="DIGUANYLATE CYCLASE DGCM-RELATED"/>
    <property type="match status" value="1"/>
</dbReference>
<keyword evidence="4" id="KW-1185">Reference proteome</keyword>
<keyword evidence="1" id="KW-1133">Transmembrane helix</keyword>
<dbReference type="GO" id="GO:0043709">
    <property type="term" value="P:cell adhesion involved in single-species biofilm formation"/>
    <property type="evidence" value="ECO:0007669"/>
    <property type="project" value="TreeGrafter"/>
</dbReference>
<dbReference type="OrthoDB" id="9807794at2"/>
<dbReference type="AlphaFoldDB" id="E9SE09"/>
<feature type="transmembrane region" description="Helical" evidence="1">
    <location>
        <begin position="14"/>
        <end position="34"/>
    </location>
</feature>
<evidence type="ECO:0000259" key="2">
    <source>
        <dbReference type="PROSITE" id="PS50887"/>
    </source>
</evidence>
<dbReference type="Pfam" id="PF00990">
    <property type="entry name" value="GGDEF"/>
    <property type="match status" value="2"/>
</dbReference>
<dbReference type="GO" id="GO:0005886">
    <property type="term" value="C:plasma membrane"/>
    <property type="evidence" value="ECO:0007669"/>
    <property type="project" value="TreeGrafter"/>
</dbReference>
<dbReference type="NCBIfam" id="TIGR00254">
    <property type="entry name" value="GGDEF"/>
    <property type="match status" value="2"/>
</dbReference>
<dbReference type="EMBL" id="ADKM02000093">
    <property type="protein sequence ID" value="EGC02490.1"/>
    <property type="molecule type" value="Genomic_DNA"/>
</dbReference>
<feature type="transmembrane region" description="Helical" evidence="1">
    <location>
        <begin position="90"/>
        <end position="108"/>
    </location>
</feature>
<protein>
    <submittedName>
        <fullName evidence="3">Diguanylate cyclase (GGDEF) domain protein</fullName>
    </submittedName>
</protein>
<organism evidence="3 4">
    <name type="scientific">Ruminococcus albus 8</name>
    <dbReference type="NCBI Taxonomy" id="246199"/>
    <lineage>
        <taxon>Bacteria</taxon>
        <taxon>Bacillati</taxon>
        <taxon>Bacillota</taxon>
        <taxon>Clostridia</taxon>
        <taxon>Eubacteriales</taxon>
        <taxon>Oscillospiraceae</taxon>
        <taxon>Ruminococcus</taxon>
    </lineage>
</organism>
<accession>E9SE09</accession>
<dbReference type="eggNOG" id="COG3706">
    <property type="taxonomic scope" value="Bacteria"/>
</dbReference>
<evidence type="ECO:0000313" key="3">
    <source>
        <dbReference type="EMBL" id="EGC02490.1"/>
    </source>
</evidence>
<feature type="transmembrane region" description="Helical" evidence="1">
    <location>
        <begin position="158"/>
        <end position="179"/>
    </location>
</feature>
<gene>
    <name evidence="3" type="ORF">CUS_5428</name>
</gene>
<dbReference type="InterPro" id="IPR050469">
    <property type="entry name" value="Diguanylate_Cyclase"/>
</dbReference>
<dbReference type="InterPro" id="IPR000160">
    <property type="entry name" value="GGDEF_dom"/>
</dbReference>
<dbReference type="SUPFAM" id="SSF55073">
    <property type="entry name" value="Nucleotide cyclase"/>
    <property type="match status" value="2"/>
</dbReference>
<reference evidence="3 4" key="1">
    <citation type="submission" date="2011-02" db="EMBL/GenBank/DDBJ databases">
        <authorList>
            <person name="Nelson K.E."/>
            <person name="Sutton G."/>
            <person name="Torralba M."/>
            <person name="Durkin S."/>
            <person name="Harkins D."/>
            <person name="Montgomery R."/>
            <person name="Ziemer C."/>
            <person name="Klaassens E."/>
            <person name="Ocuiv P."/>
            <person name="Morrison M."/>
        </authorList>
    </citation>
    <scope>NUCLEOTIDE SEQUENCE [LARGE SCALE GENOMIC DNA]</scope>
    <source>
        <strain evidence="3 4">8</strain>
    </source>
</reference>
<dbReference type="STRING" id="246199.CUS_5428"/>
<proteinExistence type="predicted"/>
<dbReference type="PROSITE" id="PS50887">
    <property type="entry name" value="GGDEF"/>
    <property type="match status" value="1"/>
</dbReference>
<sequence length="364" mass="41943">MNTTDKNSTILKNLTLFFGIFLLFTDIFFLTMGIVFDMPVVRYVIYAKLVINTTNVYLILKKHYFISTLIIYGVILLYMVVGVVCMGLDSAFQLYALGMLACISYFGYLHKRVLKKELPFVLLTAIHVACYIGVYLYARFHEPLYDVPQKAVDIHIIFNSGATFCILILFLFLFHNVAINSEEKLERMAMVDNLTGLYNRHYLLSVLDRTEAVSPEKRWIALLDIDDFKKVNDTYGHNCGDYILHHVAELSQQVCNDCIVCRWGGEEFIILSTNFQKLSLSNRRWGGEEFIILSMNTEHSTDILETLRKRIADEKFRFEGCELNITVTIGVCGYDKELTNDVWISKADEKLYIGKKNGKNQVVR</sequence>
<comment type="caution">
    <text evidence="3">The sequence shown here is derived from an EMBL/GenBank/DDBJ whole genome shotgun (WGS) entry which is preliminary data.</text>
</comment>
<feature type="domain" description="GGDEF" evidence="2">
    <location>
        <begin position="216"/>
        <end position="364"/>
    </location>
</feature>
<dbReference type="RefSeq" id="WP_002850851.1">
    <property type="nucleotide sequence ID" value="NZ_ADKM02000093.1"/>
</dbReference>
<dbReference type="Proteomes" id="UP000004259">
    <property type="component" value="Unassembled WGS sequence"/>
</dbReference>
<dbReference type="SMART" id="SM00267">
    <property type="entry name" value="GGDEF"/>
    <property type="match status" value="1"/>
</dbReference>
<feature type="transmembrane region" description="Helical" evidence="1">
    <location>
        <begin position="40"/>
        <end position="58"/>
    </location>
</feature>
<dbReference type="PANTHER" id="PTHR45138">
    <property type="entry name" value="REGULATORY COMPONENTS OF SENSORY TRANSDUCTION SYSTEM"/>
    <property type="match status" value="1"/>
</dbReference>
<keyword evidence="1" id="KW-0812">Transmembrane</keyword>
<dbReference type="InterPro" id="IPR043128">
    <property type="entry name" value="Rev_trsase/Diguanyl_cyclase"/>
</dbReference>
<feature type="transmembrane region" description="Helical" evidence="1">
    <location>
        <begin position="65"/>
        <end position="84"/>
    </location>
</feature>
<evidence type="ECO:0000313" key="4">
    <source>
        <dbReference type="Proteomes" id="UP000004259"/>
    </source>
</evidence>
<name>E9SE09_RUMAL</name>
<dbReference type="InterPro" id="IPR029787">
    <property type="entry name" value="Nucleotide_cyclase"/>
</dbReference>
<feature type="transmembrane region" description="Helical" evidence="1">
    <location>
        <begin position="120"/>
        <end position="138"/>
    </location>
</feature>
<dbReference type="GO" id="GO:0052621">
    <property type="term" value="F:diguanylate cyclase activity"/>
    <property type="evidence" value="ECO:0007669"/>
    <property type="project" value="TreeGrafter"/>
</dbReference>
<dbReference type="CDD" id="cd01949">
    <property type="entry name" value="GGDEF"/>
    <property type="match status" value="1"/>
</dbReference>
<dbReference type="Gene3D" id="3.30.70.270">
    <property type="match status" value="2"/>
</dbReference>